<accession>A0A7X0PLA6</accession>
<dbReference type="AlphaFoldDB" id="A0A7X0PLA6"/>
<name>A0A7X0PLA6_9BURK</name>
<dbReference type="RefSeq" id="WP_184865009.1">
    <property type="nucleotide sequence ID" value="NZ_JACHLK010000022.1"/>
</dbReference>
<evidence type="ECO:0000313" key="1">
    <source>
        <dbReference type="EMBL" id="MBB6563704.1"/>
    </source>
</evidence>
<evidence type="ECO:0000313" key="2">
    <source>
        <dbReference type="Proteomes" id="UP000575083"/>
    </source>
</evidence>
<sequence length="117" mass="12448">MNRTIIGTVAALGLLGVAGGSALYHHAVVRPAELVRQNALLDAQQRAGVHAREVERTVSYARCLEAVGSVARARKADQCQQLGQGAGCELPQDAETALGRQRERGEVQCFNEAKIGL</sequence>
<proteinExistence type="predicted"/>
<comment type="caution">
    <text evidence="1">The sequence shown here is derived from an EMBL/GenBank/DDBJ whole genome shotgun (WGS) entry which is preliminary data.</text>
</comment>
<dbReference type="EMBL" id="JACHLK010000022">
    <property type="protein sequence ID" value="MBB6563704.1"/>
    <property type="molecule type" value="Genomic_DNA"/>
</dbReference>
<protein>
    <submittedName>
        <fullName evidence="1">Uncharacterized protein</fullName>
    </submittedName>
</protein>
<reference evidence="1 2" key="1">
    <citation type="submission" date="2020-08" db="EMBL/GenBank/DDBJ databases">
        <title>Functional genomics of gut bacteria from endangered species of beetles.</title>
        <authorList>
            <person name="Carlos-Shanley C."/>
        </authorList>
    </citation>
    <scope>NUCLEOTIDE SEQUENCE [LARGE SCALE GENOMIC DNA]</scope>
    <source>
        <strain evidence="1 2">S00198</strain>
    </source>
</reference>
<gene>
    <name evidence="1" type="ORF">HNP48_006428</name>
</gene>
<keyword evidence="2" id="KW-1185">Reference proteome</keyword>
<organism evidence="1 2">
    <name type="scientific">Acidovorax soli</name>
    <dbReference type="NCBI Taxonomy" id="592050"/>
    <lineage>
        <taxon>Bacteria</taxon>
        <taxon>Pseudomonadati</taxon>
        <taxon>Pseudomonadota</taxon>
        <taxon>Betaproteobacteria</taxon>
        <taxon>Burkholderiales</taxon>
        <taxon>Comamonadaceae</taxon>
        <taxon>Acidovorax</taxon>
    </lineage>
</organism>
<dbReference type="Proteomes" id="UP000575083">
    <property type="component" value="Unassembled WGS sequence"/>
</dbReference>